<sequence>MPVAWKQRRPRSCQAWLFFLAGNSRGPPARFGPLGCGPRSERESTTDKEKGKKTNGAREAPDHQPAACGLAQPGLCRSMGLMARDRISVTRITASVSSYDD</sequence>
<proteinExistence type="predicted"/>
<protein>
    <submittedName>
        <fullName evidence="2">Uncharacterized protein</fullName>
    </submittedName>
</protein>
<evidence type="ECO:0000313" key="2">
    <source>
        <dbReference type="EMBL" id="QYS94135.1"/>
    </source>
</evidence>
<keyword evidence="3" id="KW-1185">Reference proteome</keyword>
<evidence type="ECO:0000313" key="3">
    <source>
        <dbReference type="Proteomes" id="UP000826661"/>
    </source>
</evidence>
<gene>
    <name evidence="2" type="ORF">H0G86_001484</name>
</gene>
<feature type="region of interest" description="Disordered" evidence="1">
    <location>
        <begin position="23"/>
        <end position="66"/>
    </location>
</feature>
<dbReference type="Proteomes" id="UP000826661">
    <property type="component" value="Chromosome I"/>
</dbReference>
<reference evidence="2 3" key="1">
    <citation type="journal article" date="2021" name="BMC Genomics">
        <title>Telomere-to-telomere genome assembly of asparaginase-producing Trichoderma simmonsii.</title>
        <authorList>
            <person name="Chung D."/>
            <person name="Kwon Y.M."/>
            <person name="Yang Y."/>
        </authorList>
    </citation>
    <scope>NUCLEOTIDE SEQUENCE [LARGE SCALE GENOMIC DNA]</scope>
    <source>
        <strain evidence="2 3">GH-Sj1</strain>
    </source>
</reference>
<dbReference type="AlphaFoldDB" id="A0A8G0L6K3"/>
<dbReference type="EMBL" id="CP075864">
    <property type="protein sequence ID" value="QYS94135.1"/>
    <property type="molecule type" value="Genomic_DNA"/>
</dbReference>
<feature type="compositionally biased region" description="Basic and acidic residues" evidence="1">
    <location>
        <begin position="39"/>
        <end position="52"/>
    </location>
</feature>
<evidence type="ECO:0000256" key="1">
    <source>
        <dbReference type="SAM" id="MobiDB-lite"/>
    </source>
</evidence>
<name>A0A8G0L6K3_9HYPO</name>
<organism evidence="2 3">
    <name type="scientific">Trichoderma simmonsii</name>
    <dbReference type="NCBI Taxonomy" id="1491479"/>
    <lineage>
        <taxon>Eukaryota</taxon>
        <taxon>Fungi</taxon>
        <taxon>Dikarya</taxon>
        <taxon>Ascomycota</taxon>
        <taxon>Pezizomycotina</taxon>
        <taxon>Sordariomycetes</taxon>
        <taxon>Hypocreomycetidae</taxon>
        <taxon>Hypocreales</taxon>
        <taxon>Hypocreaceae</taxon>
        <taxon>Trichoderma</taxon>
    </lineage>
</organism>
<accession>A0A8G0L6K3</accession>